<proteinExistence type="predicted"/>
<gene>
    <name evidence="1" type="ORF">SEMRO_1108_G242200.1</name>
</gene>
<organism evidence="1 2">
    <name type="scientific">Seminavis robusta</name>
    <dbReference type="NCBI Taxonomy" id="568900"/>
    <lineage>
        <taxon>Eukaryota</taxon>
        <taxon>Sar</taxon>
        <taxon>Stramenopiles</taxon>
        <taxon>Ochrophyta</taxon>
        <taxon>Bacillariophyta</taxon>
        <taxon>Bacillariophyceae</taxon>
        <taxon>Bacillariophycidae</taxon>
        <taxon>Naviculales</taxon>
        <taxon>Naviculaceae</taxon>
        <taxon>Seminavis</taxon>
    </lineage>
</organism>
<dbReference type="AlphaFoldDB" id="A0A9N8EFI1"/>
<name>A0A9N8EFI1_9STRA</name>
<evidence type="ECO:0000313" key="1">
    <source>
        <dbReference type="EMBL" id="CAB9520506.1"/>
    </source>
</evidence>
<keyword evidence="2" id="KW-1185">Reference proteome</keyword>
<dbReference type="Proteomes" id="UP001153069">
    <property type="component" value="Unassembled WGS sequence"/>
</dbReference>
<sequence>MKDLFGWANAEDAHQAHDSKTCAPSYGIAGQPIIGLAKEKDIEGLSLQELKTVRKDGMQTAAGKEEHDRKEHVKGLLTCIGSTAKYSLKNLALNKIQAWNPGEGYCVAVVCKSPTAYQEYLGERPYATQNGYHVDYAGEKELKDVTGLLAAMVKAHAKVANGTRGDDATIVTPLDFITGNDKTDMEQLQDEIQDGKVSVPTAPHNLKGKIVLKVYVSSSHDYKIPDPLLVAMKAAIN</sequence>
<dbReference type="EMBL" id="CAICTM010001106">
    <property type="protein sequence ID" value="CAB9520506.1"/>
    <property type="molecule type" value="Genomic_DNA"/>
</dbReference>
<reference evidence="1" key="1">
    <citation type="submission" date="2020-06" db="EMBL/GenBank/DDBJ databases">
        <authorList>
            <consortium name="Plant Systems Biology data submission"/>
        </authorList>
    </citation>
    <scope>NUCLEOTIDE SEQUENCE</scope>
    <source>
        <strain evidence="1">D6</strain>
    </source>
</reference>
<comment type="caution">
    <text evidence="1">The sequence shown here is derived from an EMBL/GenBank/DDBJ whole genome shotgun (WGS) entry which is preliminary data.</text>
</comment>
<evidence type="ECO:0000313" key="2">
    <source>
        <dbReference type="Proteomes" id="UP001153069"/>
    </source>
</evidence>
<protein>
    <submittedName>
        <fullName evidence="1">Uncharacterized protein</fullName>
    </submittedName>
</protein>
<accession>A0A9N8EFI1</accession>